<evidence type="ECO:0000313" key="2">
    <source>
        <dbReference type="Proteomes" id="UP000076486"/>
    </source>
</evidence>
<sequence length="126" mass="14184">MISDFTFKKDGVIGSWLGSADGTDETVKLQFYSDYSGTLIREWTENDGSIVKQTYFSSSNSIIQSSGLLICDFENEKKVTKIKVSLFPFIFGNRQKGMDGSMYMFQNGIKCFCLRVSFESSEQIGT</sequence>
<proteinExistence type="predicted"/>
<reference evidence="1 2" key="1">
    <citation type="submission" date="2013-07" db="EMBL/GenBank/DDBJ databases">
        <title>Comparative Genomic and Metabolomic Analysis of Twelve Strains of Pseudoalteromonas luteoviolacea.</title>
        <authorList>
            <person name="Vynne N.G."/>
            <person name="Mansson M."/>
            <person name="Gram L."/>
        </authorList>
    </citation>
    <scope>NUCLEOTIDE SEQUENCE [LARGE SCALE GENOMIC DNA]</scope>
    <source>
        <strain evidence="1 2">CPMOR-1</strain>
    </source>
</reference>
<gene>
    <name evidence="1" type="ORF">N473_04035</name>
</gene>
<comment type="caution">
    <text evidence="1">The sequence shown here is derived from an EMBL/GenBank/DDBJ whole genome shotgun (WGS) entry which is preliminary data.</text>
</comment>
<organism evidence="1 2">
    <name type="scientific">Pseudoalteromonas luteoviolacea CPMOR-1</name>
    <dbReference type="NCBI Taxonomy" id="1365248"/>
    <lineage>
        <taxon>Bacteria</taxon>
        <taxon>Pseudomonadati</taxon>
        <taxon>Pseudomonadota</taxon>
        <taxon>Gammaproteobacteria</taxon>
        <taxon>Alteromonadales</taxon>
        <taxon>Pseudoalteromonadaceae</taxon>
        <taxon>Pseudoalteromonas</taxon>
    </lineage>
</organism>
<dbReference type="RefSeq" id="WP_063369858.1">
    <property type="nucleotide sequence ID" value="NZ_AUYC01000073.1"/>
</dbReference>
<dbReference type="EMBL" id="AUYC01000073">
    <property type="protein sequence ID" value="KZN58606.1"/>
    <property type="molecule type" value="Genomic_DNA"/>
</dbReference>
<dbReference type="PATRIC" id="fig|1365248.3.peg.4744"/>
<evidence type="ECO:0000313" key="1">
    <source>
        <dbReference type="EMBL" id="KZN58606.1"/>
    </source>
</evidence>
<accession>A0A167HWS4</accession>
<name>A0A167HWS4_9GAMM</name>
<dbReference type="AlphaFoldDB" id="A0A167HWS4"/>
<dbReference type="Proteomes" id="UP000076486">
    <property type="component" value="Unassembled WGS sequence"/>
</dbReference>
<protein>
    <submittedName>
        <fullName evidence="1">Uncharacterized protein</fullName>
    </submittedName>
</protein>